<proteinExistence type="predicted"/>
<protein>
    <submittedName>
        <fullName evidence="1">DUF177 domain-containing protein</fullName>
    </submittedName>
</protein>
<dbReference type="EMBL" id="CP047418">
    <property type="protein sequence ID" value="QLL77720.1"/>
    <property type="molecule type" value="Genomic_DNA"/>
</dbReference>
<organism evidence="1 2">
    <name type="scientific">Ligilactobacillus saerimneri</name>
    <dbReference type="NCBI Taxonomy" id="228229"/>
    <lineage>
        <taxon>Bacteria</taxon>
        <taxon>Bacillati</taxon>
        <taxon>Bacillota</taxon>
        <taxon>Bacilli</taxon>
        <taxon>Lactobacillales</taxon>
        <taxon>Lactobacillaceae</taxon>
        <taxon>Ligilactobacillus</taxon>
    </lineage>
</organism>
<evidence type="ECO:0000313" key="2">
    <source>
        <dbReference type="Proteomes" id="UP000510886"/>
    </source>
</evidence>
<dbReference type="AlphaFoldDB" id="A0A7H9EJ42"/>
<dbReference type="KEGG" id="lsw:GTO87_03365"/>
<dbReference type="RefSeq" id="WP_180849508.1">
    <property type="nucleotide sequence ID" value="NZ_CP047418.1"/>
</dbReference>
<dbReference type="Proteomes" id="UP000510886">
    <property type="component" value="Chromosome"/>
</dbReference>
<reference evidence="1 2" key="1">
    <citation type="submission" date="2020-01" db="EMBL/GenBank/DDBJ databases">
        <title>Complete and circular genome sequences of six lactobacillus isolates from horses.</title>
        <authorList>
            <person name="Hassan H.M."/>
        </authorList>
    </citation>
    <scope>NUCLEOTIDE SEQUENCE [LARGE SCALE GENOMIC DNA]</scope>
    <source>
        <strain evidence="1 2">1A</strain>
    </source>
</reference>
<accession>A0A7H9EJ42</accession>
<gene>
    <name evidence="1" type="ORF">GTO87_03365</name>
</gene>
<name>A0A7H9EJ42_9LACO</name>
<evidence type="ECO:0000313" key="1">
    <source>
        <dbReference type="EMBL" id="QLL77720.1"/>
    </source>
</evidence>
<dbReference type="Pfam" id="PF02620">
    <property type="entry name" value="YceD"/>
    <property type="match status" value="1"/>
</dbReference>
<sequence length="182" mass="20648">MKWSLNELRRTGAEPLSFKETIDLTEQLKAKRADIQDVSAVTVDGFFTNDRFGIVVYAKIEVSLVVPSTRSLTPVTLNLSFDFTEHYLSKFEKQKVDEFEGDDVVIVLDDDYVDLQPVICDNILLQIPMQVLTVAEAEGVAQLEQGEGWQVEVEDQTDTQKKKDQIDPRLAKLKDFFATTDD</sequence>
<dbReference type="InterPro" id="IPR003772">
    <property type="entry name" value="YceD"/>
</dbReference>